<dbReference type="PANTHER" id="PTHR32294">
    <property type="entry name" value="DNA POLYMERASE III SUBUNIT ALPHA"/>
    <property type="match status" value="1"/>
</dbReference>
<evidence type="ECO:0000256" key="12">
    <source>
        <dbReference type="ARBA" id="ARBA00049244"/>
    </source>
</evidence>
<dbReference type="InterPro" id="IPR003141">
    <property type="entry name" value="Pol/His_phosphatase_N"/>
</dbReference>
<dbReference type="InterPro" id="IPR016195">
    <property type="entry name" value="Pol/histidinol_Pase-like"/>
</dbReference>
<evidence type="ECO:0000256" key="9">
    <source>
        <dbReference type="ARBA" id="ARBA00022763"/>
    </source>
</evidence>
<keyword evidence="5 13" id="KW-0963">Cytoplasm</keyword>
<protein>
    <recommendedName>
        <fullName evidence="4 13">Error-prone DNA polymerase</fullName>
        <ecNumber evidence="3 13">2.7.7.7</ecNumber>
    </recommendedName>
</protein>
<dbReference type="InterPro" id="IPR040982">
    <property type="entry name" value="DNA_pol3_finger"/>
</dbReference>
<accession>A0A846XNC8</accession>
<dbReference type="SMART" id="SM00481">
    <property type="entry name" value="POLIIIAc"/>
    <property type="match status" value="1"/>
</dbReference>
<keyword evidence="8 13" id="KW-0235">DNA replication</keyword>
<evidence type="ECO:0000313" key="16">
    <source>
        <dbReference type="EMBL" id="NKY37077.1"/>
    </source>
</evidence>
<organism evidence="16 17">
    <name type="scientific">Nocardia speluncae</name>
    <dbReference type="NCBI Taxonomy" id="419477"/>
    <lineage>
        <taxon>Bacteria</taxon>
        <taxon>Bacillati</taxon>
        <taxon>Actinomycetota</taxon>
        <taxon>Actinomycetes</taxon>
        <taxon>Mycobacteriales</taxon>
        <taxon>Nocardiaceae</taxon>
        <taxon>Nocardia</taxon>
    </lineage>
</organism>
<comment type="similarity">
    <text evidence="2 13">Belongs to the DNA polymerase type-C family. DnaE2 subfamily.</text>
</comment>
<dbReference type="Pfam" id="PF14579">
    <property type="entry name" value="HHH_6"/>
    <property type="match status" value="1"/>
</dbReference>
<dbReference type="InterPro" id="IPR029460">
    <property type="entry name" value="DNAPol_HHH"/>
</dbReference>
<dbReference type="CDD" id="cd04485">
    <property type="entry name" value="DnaE_OBF"/>
    <property type="match status" value="1"/>
</dbReference>
<keyword evidence="6 13" id="KW-0808">Transferase</keyword>
<dbReference type="InterPro" id="IPR004013">
    <property type="entry name" value="PHP_dom"/>
</dbReference>
<gene>
    <name evidence="13" type="primary">dnaE2</name>
    <name evidence="16" type="ORF">HGA13_28995</name>
</gene>
<keyword evidence="11 13" id="KW-0234">DNA repair</keyword>
<evidence type="ECO:0000256" key="4">
    <source>
        <dbReference type="ARBA" id="ARBA00017273"/>
    </source>
</evidence>
<comment type="catalytic activity">
    <reaction evidence="12 13">
        <text>DNA(n) + a 2'-deoxyribonucleoside 5'-triphosphate = DNA(n+1) + diphosphate</text>
        <dbReference type="Rhea" id="RHEA:22508"/>
        <dbReference type="Rhea" id="RHEA-COMP:17339"/>
        <dbReference type="Rhea" id="RHEA-COMP:17340"/>
        <dbReference type="ChEBI" id="CHEBI:33019"/>
        <dbReference type="ChEBI" id="CHEBI:61560"/>
        <dbReference type="ChEBI" id="CHEBI:173112"/>
        <dbReference type="EC" id="2.7.7.7"/>
    </reaction>
</comment>
<name>A0A846XNC8_9NOCA</name>
<feature type="domain" description="Polymerase/histidinol phosphatase N-terminal" evidence="15">
    <location>
        <begin position="59"/>
        <end position="126"/>
    </location>
</feature>
<evidence type="ECO:0000259" key="15">
    <source>
        <dbReference type="SMART" id="SM00481"/>
    </source>
</evidence>
<evidence type="ECO:0000256" key="8">
    <source>
        <dbReference type="ARBA" id="ARBA00022705"/>
    </source>
</evidence>
<evidence type="ECO:0000256" key="10">
    <source>
        <dbReference type="ARBA" id="ARBA00022932"/>
    </source>
</evidence>
<evidence type="ECO:0000256" key="13">
    <source>
        <dbReference type="HAMAP-Rule" id="MF_01902"/>
    </source>
</evidence>
<evidence type="ECO:0000256" key="11">
    <source>
        <dbReference type="ARBA" id="ARBA00023204"/>
    </source>
</evidence>
<dbReference type="EMBL" id="JAAXOO010000008">
    <property type="protein sequence ID" value="NKY37077.1"/>
    <property type="molecule type" value="Genomic_DNA"/>
</dbReference>
<dbReference type="Gene3D" id="1.10.150.870">
    <property type="match status" value="1"/>
</dbReference>
<evidence type="ECO:0000256" key="2">
    <source>
        <dbReference type="ARBA" id="ARBA00007391"/>
    </source>
</evidence>
<keyword evidence="9 13" id="KW-0227">DNA damage</keyword>
<dbReference type="NCBIfam" id="NF004225">
    <property type="entry name" value="PRK05672.1"/>
    <property type="match status" value="1"/>
</dbReference>
<dbReference type="InterPro" id="IPR023073">
    <property type="entry name" value="DnaE2"/>
</dbReference>
<feature type="region of interest" description="Disordered" evidence="14">
    <location>
        <begin position="15"/>
        <end position="39"/>
    </location>
</feature>
<dbReference type="Pfam" id="PF17657">
    <property type="entry name" value="DNA_pol3_finger"/>
    <property type="match status" value="1"/>
</dbReference>
<dbReference type="GO" id="GO:0008408">
    <property type="term" value="F:3'-5' exonuclease activity"/>
    <property type="evidence" value="ECO:0007669"/>
    <property type="project" value="InterPro"/>
</dbReference>
<feature type="region of interest" description="Disordered" evidence="14">
    <location>
        <begin position="147"/>
        <end position="179"/>
    </location>
</feature>
<dbReference type="InterPro" id="IPR004805">
    <property type="entry name" value="DnaE2/DnaE/PolC"/>
</dbReference>
<keyword evidence="7 13" id="KW-0548">Nucleotidyltransferase</keyword>
<dbReference type="Pfam" id="PF07733">
    <property type="entry name" value="DNA_pol3_alpha"/>
    <property type="match status" value="1"/>
</dbReference>
<evidence type="ECO:0000256" key="14">
    <source>
        <dbReference type="SAM" id="MobiDB-lite"/>
    </source>
</evidence>
<evidence type="ECO:0000256" key="7">
    <source>
        <dbReference type="ARBA" id="ARBA00022695"/>
    </source>
</evidence>
<dbReference type="Gene3D" id="3.20.20.140">
    <property type="entry name" value="Metal-dependent hydrolases"/>
    <property type="match status" value="1"/>
</dbReference>
<dbReference type="GO" id="GO:0006260">
    <property type="term" value="P:DNA replication"/>
    <property type="evidence" value="ECO:0007669"/>
    <property type="project" value="UniProtKB-KW"/>
</dbReference>
<comment type="function">
    <text evidence="13">DNA polymerase involved in damage-induced mutagenesis and translesion synthesis (TLS). It is not the major replicative DNA polymerase.</text>
</comment>
<dbReference type="Pfam" id="PF02811">
    <property type="entry name" value="PHP"/>
    <property type="match status" value="1"/>
</dbReference>
<keyword evidence="10 13" id="KW-0239">DNA-directed DNA polymerase</keyword>
<reference evidence="16 17" key="1">
    <citation type="submission" date="2020-04" db="EMBL/GenBank/DDBJ databases">
        <title>MicrobeNet Type strains.</title>
        <authorList>
            <person name="Nicholson A.C."/>
        </authorList>
    </citation>
    <scope>NUCLEOTIDE SEQUENCE [LARGE SCALE GENOMIC DNA]</scope>
    <source>
        <strain evidence="16 17">DSM 45078</strain>
    </source>
</reference>
<dbReference type="EC" id="2.7.7.7" evidence="3 13"/>
<dbReference type="GO" id="GO:0005737">
    <property type="term" value="C:cytoplasm"/>
    <property type="evidence" value="ECO:0007669"/>
    <property type="project" value="UniProtKB-SubCell"/>
</dbReference>
<comment type="caution">
    <text evidence="16">The sequence shown here is derived from an EMBL/GenBank/DDBJ whole genome shotgun (WGS) entry which is preliminary data.</text>
</comment>
<dbReference type="InterPro" id="IPR011708">
    <property type="entry name" value="DNA_pol3_alpha_NTPase_dom"/>
</dbReference>
<dbReference type="PANTHER" id="PTHR32294:SF4">
    <property type="entry name" value="ERROR-PRONE DNA POLYMERASE"/>
    <property type="match status" value="1"/>
</dbReference>
<dbReference type="HAMAP" id="MF_01902">
    <property type="entry name" value="DNApol_error_prone"/>
    <property type="match status" value="1"/>
</dbReference>
<evidence type="ECO:0000313" key="17">
    <source>
        <dbReference type="Proteomes" id="UP000565715"/>
    </source>
</evidence>
<evidence type="ECO:0000256" key="5">
    <source>
        <dbReference type="ARBA" id="ARBA00022490"/>
    </source>
</evidence>
<evidence type="ECO:0000256" key="6">
    <source>
        <dbReference type="ARBA" id="ARBA00022679"/>
    </source>
</evidence>
<keyword evidence="17" id="KW-1185">Reference proteome</keyword>
<dbReference type="GO" id="GO:0003887">
    <property type="term" value="F:DNA-directed DNA polymerase activity"/>
    <property type="evidence" value="ECO:0007669"/>
    <property type="project" value="UniProtKB-UniRule"/>
</dbReference>
<dbReference type="InterPro" id="IPR004365">
    <property type="entry name" value="NA-bd_OB_tRNA"/>
</dbReference>
<dbReference type="NCBIfam" id="TIGR00594">
    <property type="entry name" value="polc"/>
    <property type="match status" value="1"/>
</dbReference>
<evidence type="ECO:0000256" key="3">
    <source>
        <dbReference type="ARBA" id="ARBA00012417"/>
    </source>
</evidence>
<dbReference type="SUPFAM" id="SSF89550">
    <property type="entry name" value="PHP domain-like"/>
    <property type="match status" value="1"/>
</dbReference>
<evidence type="ECO:0000256" key="1">
    <source>
        <dbReference type="ARBA" id="ARBA00004496"/>
    </source>
</evidence>
<comment type="subcellular location">
    <subcellularLocation>
        <location evidence="1 13">Cytoplasm</location>
    </subcellularLocation>
</comment>
<dbReference type="RefSeq" id="WP_068041233.1">
    <property type="nucleotide sequence ID" value="NZ_JAAXOO010000008.1"/>
</dbReference>
<dbReference type="GO" id="GO:0006281">
    <property type="term" value="P:DNA repair"/>
    <property type="evidence" value="ECO:0007669"/>
    <property type="project" value="UniProtKB-UniRule"/>
</dbReference>
<dbReference type="GO" id="GO:0003676">
    <property type="term" value="F:nucleic acid binding"/>
    <property type="evidence" value="ECO:0007669"/>
    <property type="project" value="InterPro"/>
</dbReference>
<sequence>MGWSNGPPSWAELERVLSGRARPEQSPGDGGDAPAWSRSRGEYRAEPLVRPAGPMVPYAELHAHSAFSFLDGASPPEEMVAEAARLGLSAVALTDHNGYYGVVRFAEAAAEYRMPTVYGAELTLVESVIPQADSEIHVGSARFRSGDDPVLRSGTGPVRSAGTAPLITDSPPRTGAPDPEGEHLLVLARGQEGYRRLSRQLAAAHMAAGEKGILRYDLDTLTAAAGGHWQILTGCRKGRMRRALEQDLADGGQPLRTEAVLRDLCERFGADRVTVELTRYGLPGDDERNSALAAVAERAGIPVVATTAAHFATPAHGRRAAALAAIRARRSLDDLAGWLAPTGGTHLRSGAEMAGLFEEFPAAVSNSVLLARECAFDLKLIAPQLPPFDVPAGYDENSWLRELTLRGAADRYGSPSRNPAAYRQLEHELAVIEQLGFPGYFLVVHDIVRFCHEHDILCQGRGSAANSAVCFAIGITNVDPVANKLLFERFLSPERDGPPDIDVDIESDRREEAIQYVYRRYGREYAAQVANVITYRGKSAVRDAARALGFAPGQQDAWSRQVSRWTGVGAETGTDIPAPVLELAADIEGLPRHLGIHSGGMVICDRPIADVCPVEWARMTGRSVLQWDKDDCATAGLVKFDLLGLGMLSALHYMIDLVREHIGVTVELHTLDLTEPAVYEMLCRADSVGVFQVESRAQMATLPRLKPEKFFDLVVEVALIRPGPIQGGSVHPYIRRKNGLEKATVDHEALRNSLERTLGVPLFQEQLMQMAVDVAGFTPVEADQLRRAMGSKRSPEKMERLRDRLYQGMRDLHGITGGLADRIYEKLLAFANFGFPESHSQSFAALVFYSAWFKLHYPAAFCAGLLRAQPMGFYSPQSLVADARRHGVAVHGPDINASPAEATLEQRGTELRLGLAAVRGIGSELAGKIVAARAEGGPYTSFLDLTGRVEMTVPQAESLATAGALGCLGYSRREALWAAGAAAGERAGRLPGTGASTSTPALPGMSDLEHAAADVWATGISPNSYPTQFLRPRLDALGVIPAAGLLAISDGTRVLVGGAVTHRQRPATAGGVTFLNLEDETGMVNVVCSAGLWTRYRRLAQGATALLIRGRVQNAEGAVSIYAEQLRRLDMRIGSRSRDFR</sequence>
<dbReference type="CDD" id="cd07431">
    <property type="entry name" value="PHP_PolIIIA"/>
    <property type="match status" value="1"/>
</dbReference>
<dbReference type="Pfam" id="PF01336">
    <property type="entry name" value="tRNA_anti-codon"/>
    <property type="match status" value="1"/>
</dbReference>
<dbReference type="AlphaFoldDB" id="A0A846XNC8"/>
<proteinExistence type="inferred from homology"/>
<dbReference type="Proteomes" id="UP000565715">
    <property type="component" value="Unassembled WGS sequence"/>
</dbReference>